<dbReference type="AlphaFoldDB" id="A0A9N7ULM1"/>
<protein>
    <submittedName>
        <fullName evidence="2">Uncharacterized protein</fullName>
    </submittedName>
</protein>
<name>A0A9N7ULM1_PLEPL</name>
<organism evidence="2 3">
    <name type="scientific">Pleuronectes platessa</name>
    <name type="common">European plaice</name>
    <dbReference type="NCBI Taxonomy" id="8262"/>
    <lineage>
        <taxon>Eukaryota</taxon>
        <taxon>Metazoa</taxon>
        <taxon>Chordata</taxon>
        <taxon>Craniata</taxon>
        <taxon>Vertebrata</taxon>
        <taxon>Euteleostomi</taxon>
        <taxon>Actinopterygii</taxon>
        <taxon>Neopterygii</taxon>
        <taxon>Teleostei</taxon>
        <taxon>Neoteleostei</taxon>
        <taxon>Acanthomorphata</taxon>
        <taxon>Carangaria</taxon>
        <taxon>Pleuronectiformes</taxon>
        <taxon>Pleuronectoidei</taxon>
        <taxon>Pleuronectidae</taxon>
        <taxon>Pleuronectes</taxon>
    </lineage>
</organism>
<sequence length="283" mass="32011">MLHRELEVAPVVRSRKPQFFFQVTQGKGKWEEHLQTQAASDVELLRGGCAQGFESGPVGTSDSRGLKLDSVTAEGQRALGRTATERRLRSFVSRGDESNRFPLERRLGQNPASELMTVFGFMMEQQQQQQQQQLHLKRKITDCDKMTDKWRLFSEVSEGALMSLSEVNMIESEDDNNKDSALHESKLRKLTDGIGPRAHAAARSAPWDAVTAGGRCWMSLGSLTPCPPPRALRAERDSGQTDASRWKWTTVFLEHRHQRLHRNRPGLPPKRRTLTTPQSQINN</sequence>
<dbReference type="EMBL" id="CADEAL010001432">
    <property type="protein sequence ID" value="CAB1432358.1"/>
    <property type="molecule type" value="Genomic_DNA"/>
</dbReference>
<feature type="compositionally biased region" description="Basic residues" evidence="1">
    <location>
        <begin position="259"/>
        <end position="273"/>
    </location>
</feature>
<comment type="caution">
    <text evidence="2">The sequence shown here is derived from an EMBL/GenBank/DDBJ whole genome shotgun (WGS) entry which is preliminary data.</text>
</comment>
<accession>A0A9N7ULM1</accession>
<reference evidence="2" key="1">
    <citation type="submission" date="2020-03" db="EMBL/GenBank/DDBJ databases">
        <authorList>
            <person name="Weist P."/>
        </authorList>
    </citation>
    <scope>NUCLEOTIDE SEQUENCE</scope>
</reference>
<proteinExistence type="predicted"/>
<dbReference type="Proteomes" id="UP001153269">
    <property type="component" value="Unassembled WGS sequence"/>
</dbReference>
<evidence type="ECO:0000313" key="2">
    <source>
        <dbReference type="EMBL" id="CAB1432358.1"/>
    </source>
</evidence>
<feature type="region of interest" description="Disordered" evidence="1">
    <location>
        <begin position="259"/>
        <end position="283"/>
    </location>
</feature>
<keyword evidence="3" id="KW-1185">Reference proteome</keyword>
<evidence type="ECO:0000313" key="3">
    <source>
        <dbReference type="Proteomes" id="UP001153269"/>
    </source>
</evidence>
<feature type="compositionally biased region" description="Polar residues" evidence="1">
    <location>
        <begin position="274"/>
        <end position="283"/>
    </location>
</feature>
<evidence type="ECO:0000256" key="1">
    <source>
        <dbReference type="SAM" id="MobiDB-lite"/>
    </source>
</evidence>
<gene>
    <name evidence="2" type="ORF">PLEPLA_LOCUS20421</name>
</gene>